<keyword evidence="3" id="KW-1185">Reference proteome</keyword>
<proteinExistence type="predicted"/>
<protein>
    <submittedName>
        <fullName evidence="2">Uncharacterized protein</fullName>
    </submittedName>
</protein>
<dbReference type="Proteomes" id="UP001154329">
    <property type="component" value="Chromosome 4"/>
</dbReference>
<dbReference type="EMBL" id="OU899037">
    <property type="protein sequence ID" value="CAH1737275.1"/>
    <property type="molecule type" value="Genomic_DNA"/>
</dbReference>
<feature type="region of interest" description="Disordered" evidence="1">
    <location>
        <begin position="324"/>
        <end position="345"/>
    </location>
</feature>
<feature type="compositionally biased region" description="Gly residues" evidence="1">
    <location>
        <begin position="328"/>
        <end position="337"/>
    </location>
</feature>
<evidence type="ECO:0000313" key="2">
    <source>
        <dbReference type="EMBL" id="CAH1737275.1"/>
    </source>
</evidence>
<sequence>MISHVKNDKICHRRRQVMLCRAVVLVIVLQQIIADTRSGDVHGTALYKLTDVDRKTWTYAERIELQCRMTVGSLVPGANFSDYDGDIFLQYFDQIKNEAKKIISSVTRKRAMIAVVDALGGYLHAELLPRAKELYYEGRAKYSTVKRLHKLEKNIKYVLGTDGRGWARPTASGRNRSGAAPPVRRAGHRTSTVRPVVDDESAGQCGGVDAARYGLLRRWTKTAADGDVDGYTDAAPSFDNDTRPHSLVVPCPERPVLYGMRDAGCHQTLFDHLATAAAADTAPRRAALRQWLDGVVLPLAKTAPAADRWYPALWGVNLAARRLDEADGGGPRGGGGGGRDHRQLDCDWATEDGPGLEFYASIVLSSTAVCWTAALYIAVVDNSVGVHSDDP</sequence>
<reference evidence="2" key="2">
    <citation type="submission" date="2022-10" db="EMBL/GenBank/DDBJ databases">
        <authorList>
            <consortium name="ENA_rothamsted_submissions"/>
            <consortium name="culmorum"/>
            <person name="King R."/>
        </authorList>
    </citation>
    <scope>NUCLEOTIDE SEQUENCE</scope>
</reference>
<evidence type="ECO:0000256" key="1">
    <source>
        <dbReference type="SAM" id="MobiDB-lite"/>
    </source>
</evidence>
<feature type="region of interest" description="Disordered" evidence="1">
    <location>
        <begin position="168"/>
        <end position="200"/>
    </location>
</feature>
<gene>
    <name evidence="2" type="ORF">APHIGO_LOCUS10839</name>
</gene>
<accession>A0A9P0NQC7</accession>
<name>A0A9P0NQC7_APHGO</name>
<dbReference type="AlphaFoldDB" id="A0A9P0NQC7"/>
<organism evidence="2 3">
    <name type="scientific">Aphis gossypii</name>
    <name type="common">Cotton aphid</name>
    <dbReference type="NCBI Taxonomy" id="80765"/>
    <lineage>
        <taxon>Eukaryota</taxon>
        <taxon>Metazoa</taxon>
        <taxon>Ecdysozoa</taxon>
        <taxon>Arthropoda</taxon>
        <taxon>Hexapoda</taxon>
        <taxon>Insecta</taxon>
        <taxon>Pterygota</taxon>
        <taxon>Neoptera</taxon>
        <taxon>Paraneoptera</taxon>
        <taxon>Hemiptera</taxon>
        <taxon>Sternorrhyncha</taxon>
        <taxon>Aphidomorpha</taxon>
        <taxon>Aphidoidea</taxon>
        <taxon>Aphididae</taxon>
        <taxon>Aphidini</taxon>
        <taxon>Aphis</taxon>
        <taxon>Aphis</taxon>
    </lineage>
</organism>
<reference evidence="2" key="1">
    <citation type="submission" date="2022-02" db="EMBL/GenBank/DDBJ databases">
        <authorList>
            <person name="King R."/>
        </authorList>
    </citation>
    <scope>NUCLEOTIDE SEQUENCE</scope>
</reference>
<evidence type="ECO:0000313" key="3">
    <source>
        <dbReference type="Proteomes" id="UP001154329"/>
    </source>
</evidence>